<comment type="caution">
    <text evidence="2">The sequence shown here is derived from an EMBL/GenBank/DDBJ whole genome shotgun (WGS) entry which is preliminary data.</text>
</comment>
<gene>
    <name evidence="2" type="ORF">HMPREF1317_0499</name>
</gene>
<dbReference type="EMBL" id="AKFS01000066">
    <property type="protein sequence ID" value="EJF47908.1"/>
    <property type="molecule type" value="Genomic_DNA"/>
</dbReference>
<reference evidence="2 3" key="1">
    <citation type="submission" date="2012-05" db="EMBL/GenBank/DDBJ databases">
        <authorList>
            <person name="Harkins D.M."/>
            <person name="Madupu R."/>
            <person name="Durkin A.S."/>
            <person name="Torralba M."/>
            <person name="Methe B."/>
            <person name="Sutton G.G."/>
            <person name="Nelson K.E."/>
        </authorList>
    </citation>
    <scope>NUCLEOTIDE SEQUENCE [LARGE SCALE GENOMIC DNA]</scope>
    <source>
        <strain evidence="2 3">F0490</strain>
    </source>
</reference>
<proteinExistence type="predicted"/>
<keyword evidence="3" id="KW-1185">Reference proteome</keyword>
<evidence type="ECO:0000313" key="2">
    <source>
        <dbReference type="EMBL" id="EJF47908.1"/>
    </source>
</evidence>
<dbReference type="Proteomes" id="UP000004578">
    <property type="component" value="Unassembled WGS sequence"/>
</dbReference>
<protein>
    <submittedName>
        <fullName evidence="2">Uncharacterized protein</fullName>
    </submittedName>
</protein>
<evidence type="ECO:0000256" key="1">
    <source>
        <dbReference type="SAM" id="MobiDB-lite"/>
    </source>
</evidence>
<accession>J1HQL2</accession>
<dbReference type="AlphaFoldDB" id="J1HQL2"/>
<feature type="region of interest" description="Disordered" evidence="1">
    <location>
        <begin position="1"/>
        <end position="20"/>
    </location>
</feature>
<evidence type="ECO:0000313" key="3">
    <source>
        <dbReference type="Proteomes" id="UP000004578"/>
    </source>
</evidence>
<sequence>MTNEKSVRARNSEVSSVRDDPASFVTATPLESTQARTVAVVPSDAVTCAFSIRGVPDTRVPSAFHSWACASNSSSADSVRIEDRSVAIAVEGSEYACHMEARTKSTCWEASSSPPMPAPAVLAGPADCGWMVLGTDCGTAVGSDSAPESPGVDCAVVTDLPTSAKTTHTAATRMTARPTQAVTSHFPVSFLTDMGALLPSRILGKSYQLVKIVPQPR</sequence>
<organism evidence="2 3">
    <name type="scientific">Schaalia georgiae F0490</name>
    <dbReference type="NCBI Taxonomy" id="1125717"/>
    <lineage>
        <taxon>Bacteria</taxon>
        <taxon>Bacillati</taxon>
        <taxon>Actinomycetota</taxon>
        <taxon>Actinomycetes</taxon>
        <taxon>Actinomycetales</taxon>
        <taxon>Actinomycetaceae</taxon>
        <taxon>Schaalia</taxon>
    </lineage>
</organism>
<name>J1HQL2_9ACTO</name>
<dbReference type="PATRIC" id="fig|1125717.3.peg.428"/>